<evidence type="ECO:0000256" key="2">
    <source>
        <dbReference type="SAM" id="MobiDB-lite"/>
    </source>
</evidence>
<dbReference type="SUPFAM" id="SSF52172">
    <property type="entry name" value="CheY-like"/>
    <property type="match status" value="1"/>
</dbReference>
<keyword evidence="5" id="KW-1185">Reference proteome</keyword>
<name>A0ABN6D3T2_9BURK</name>
<dbReference type="SMART" id="SM00448">
    <property type="entry name" value="REC"/>
    <property type="match status" value="1"/>
</dbReference>
<evidence type="ECO:0000256" key="1">
    <source>
        <dbReference type="PROSITE-ProRule" id="PRU00169"/>
    </source>
</evidence>
<feature type="modified residue" description="4-aspartylphosphate" evidence="1">
    <location>
        <position position="57"/>
    </location>
</feature>
<proteinExistence type="predicted"/>
<dbReference type="InterPro" id="IPR001789">
    <property type="entry name" value="Sig_transdc_resp-reg_receiver"/>
</dbReference>
<feature type="domain" description="Response regulatory" evidence="3">
    <location>
        <begin position="7"/>
        <end position="122"/>
    </location>
</feature>
<evidence type="ECO:0000313" key="4">
    <source>
        <dbReference type="EMBL" id="BCO26662.1"/>
    </source>
</evidence>
<feature type="compositionally biased region" description="Low complexity" evidence="2">
    <location>
        <begin position="142"/>
        <end position="184"/>
    </location>
</feature>
<dbReference type="RefSeq" id="WP_223910482.1">
    <property type="nucleotide sequence ID" value="NZ_AP024238.1"/>
</dbReference>
<dbReference type="Gene3D" id="3.40.50.2300">
    <property type="match status" value="1"/>
</dbReference>
<sequence length="184" mass="20119">MEITALRVLVVDDSPIISQKLVMMMELLGYRVVKTVDNGLKAIAAYREYKPDLVTMDITMPEMDGIAATRAIKREFPDANIIMVTSHGQEKMVLESLKAGAKGYVLKPFQQQRLVAVIEKACHSVILESRLRTQLEQREAPKPAAAAQAAPDQVTPTAPEVATEPPAEMPAESAVEVPPKSTPE</sequence>
<protein>
    <submittedName>
        <fullName evidence="4">Chemotaxis response regulator protein-glutamate methylesterase</fullName>
    </submittedName>
</protein>
<reference evidence="4 5" key="1">
    <citation type="journal article" date="2021" name="Microbiol. Spectr.">
        <title>A Single Bacterium Capable of Oxidation and Reduction of Iron at Circumneutral pH.</title>
        <authorList>
            <person name="Kato S."/>
            <person name="Ohkuma M."/>
        </authorList>
    </citation>
    <scope>NUCLEOTIDE SEQUENCE [LARGE SCALE GENOMIC DNA]</scope>
    <source>
        <strain evidence="4 5">MIZ03</strain>
    </source>
</reference>
<dbReference type="InterPro" id="IPR052048">
    <property type="entry name" value="ST_Response_Regulator"/>
</dbReference>
<dbReference type="Proteomes" id="UP000824366">
    <property type="component" value="Chromosome"/>
</dbReference>
<dbReference type="PANTHER" id="PTHR43228:SF1">
    <property type="entry name" value="TWO-COMPONENT RESPONSE REGULATOR ARR22"/>
    <property type="match status" value="1"/>
</dbReference>
<evidence type="ECO:0000313" key="5">
    <source>
        <dbReference type="Proteomes" id="UP000824366"/>
    </source>
</evidence>
<gene>
    <name evidence="4" type="ORF">MIZ03_1545</name>
</gene>
<feature type="region of interest" description="Disordered" evidence="2">
    <location>
        <begin position="137"/>
        <end position="184"/>
    </location>
</feature>
<accession>A0ABN6D3T2</accession>
<dbReference type="EMBL" id="AP024238">
    <property type="protein sequence ID" value="BCO26662.1"/>
    <property type="molecule type" value="Genomic_DNA"/>
</dbReference>
<dbReference type="Pfam" id="PF00072">
    <property type="entry name" value="Response_reg"/>
    <property type="match status" value="1"/>
</dbReference>
<keyword evidence="1" id="KW-0597">Phosphoprotein</keyword>
<evidence type="ECO:0000259" key="3">
    <source>
        <dbReference type="PROSITE" id="PS50110"/>
    </source>
</evidence>
<dbReference type="PROSITE" id="PS50110">
    <property type="entry name" value="RESPONSE_REGULATORY"/>
    <property type="match status" value="1"/>
</dbReference>
<dbReference type="InterPro" id="IPR011006">
    <property type="entry name" value="CheY-like_superfamily"/>
</dbReference>
<dbReference type="PANTHER" id="PTHR43228">
    <property type="entry name" value="TWO-COMPONENT RESPONSE REGULATOR"/>
    <property type="match status" value="1"/>
</dbReference>
<organism evidence="4 5">
    <name type="scientific">Rhodoferax lithotrophicus</name>
    <dbReference type="NCBI Taxonomy" id="2798804"/>
    <lineage>
        <taxon>Bacteria</taxon>
        <taxon>Pseudomonadati</taxon>
        <taxon>Pseudomonadota</taxon>
        <taxon>Betaproteobacteria</taxon>
        <taxon>Burkholderiales</taxon>
        <taxon>Comamonadaceae</taxon>
        <taxon>Rhodoferax</taxon>
    </lineage>
</organism>